<sequence>MNLLGATNFRDLGGYAGRDGRPLRWRRLFRSDHLAALTPQDVAVLSSLGLGRAYDLRGEAESAALQAVETDYGGVLPYLEKALGVGPKERGRWAALYLQAPNDIWAVPRSNSSNRVSAPI</sequence>
<dbReference type="KEGG" id="rhf:EUB48_12910"/>
<protein>
    <submittedName>
        <fullName evidence="1">Uncharacterized protein</fullName>
    </submittedName>
</protein>
<dbReference type="SUPFAM" id="SSF52799">
    <property type="entry name" value="(Phosphotyrosine protein) phosphatases II"/>
    <property type="match status" value="1"/>
</dbReference>
<evidence type="ECO:0000313" key="1">
    <source>
        <dbReference type="EMBL" id="QDL39785.1"/>
    </source>
</evidence>
<accession>A0A515DH99</accession>
<dbReference type="InterPro" id="IPR026893">
    <property type="entry name" value="Tyr/Ser_Pase_IphP-type"/>
</dbReference>
<dbReference type="Proteomes" id="UP000316798">
    <property type="component" value="Chromosome"/>
</dbReference>
<gene>
    <name evidence="1" type="ORF">EUB48_12910</name>
</gene>
<reference evidence="1 2" key="1">
    <citation type="submission" date="2019-01" db="EMBL/GenBank/DDBJ databases">
        <title>Genomic insights into a novel species Rhodoferax sp.</title>
        <authorList>
            <person name="Jin L."/>
        </authorList>
    </citation>
    <scope>NUCLEOTIDE SEQUENCE [LARGE SCALE GENOMIC DNA]</scope>
    <source>
        <strain evidence="1 2">CHu59-6-5</strain>
    </source>
</reference>
<evidence type="ECO:0000313" key="2">
    <source>
        <dbReference type="Proteomes" id="UP000316798"/>
    </source>
</evidence>
<dbReference type="OrthoDB" id="1188001at2"/>
<dbReference type="InterPro" id="IPR029021">
    <property type="entry name" value="Prot-tyrosine_phosphatase-like"/>
</dbReference>
<name>A0A515DH99_9BURK</name>
<dbReference type="GO" id="GO:0004721">
    <property type="term" value="F:phosphoprotein phosphatase activity"/>
    <property type="evidence" value="ECO:0007669"/>
    <property type="project" value="InterPro"/>
</dbReference>
<dbReference type="Gene3D" id="3.90.190.10">
    <property type="entry name" value="Protein tyrosine phosphatase superfamily"/>
    <property type="match status" value="1"/>
</dbReference>
<proteinExistence type="predicted"/>
<dbReference type="EMBL" id="CP035503">
    <property type="protein sequence ID" value="QDL39785.1"/>
    <property type="molecule type" value="Genomic_DNA"/>
</dbReference>
<dbReference type="AlphaFoldDB" id="A0A515DH99"/>
<organism evidence="1 2">
    <name type="scientific">Rhodoferax sediminis</name>
    <dbReference type="NCBI Taxonomy" id="2509614"/>
    <lineage>
        <taxon>Bacteria</taxon>
        <taxon>Pseudomonadati</taxon>
        <taxon>Pseudomonadota</taxon>
        <taxon>Betaproteobacteria</taxon>
        <taxon>Burkholderiales</taxon>
        <taxon>Comamonadaceae</taxon>
        <taxon>Rhodoferax</taxon>
    </lineage>
</organism>
<keyword evidence="2" id="KW-1185">Reference proteome</keyword>
<dbReference type="Pfam" id="PF13350">
    <property type="entry name" value="Y_phosphatase3"/>
    <property type="match status" value="1"/>
</dbReference>